<sequence>MDRYAQALREHGPLSYGMAMGVLGWGGTRAGQAESDLKAAGRIRFNELGRAVLIEEECP</sequence>
<name>A0ABX3PHP2_9HYPH</name>
<accession>A0ABX3PHP2</accession>
<reference evidence="1 2" key="1">
    <citation type="journal article" date="2017" name="Antonie Van Leeuwenhoek">
        <title>Rhizobium rhizosphaerae sp. nov., a novel species isolated from rice rhizosphere.</title>
        <authorList>
            <person name="Zhao J.J."/>
            <person name="Zhang J."/>
            <person name="Zhang R.J."/>
            <person name="Zhang C.W."/>
            <person name="Yin H.Q."/>
            <person name="Zhang X.X."/>
        </authorList>
    </citation>
    <scope>NUCLEOTIDE SEQUENCE [LARGE SCALE GENOMIC DNA]</scope>
    <source>
        <strain evidence="1 2">RD15</strain>
    </source>
</reference>
<evidence type="ECO:0000313" key="2">
    <source>
        <dbReference type="Proteomes" id="UP000192652"/>
    </source>
</evidence>
<keyword evidence="2" id="KW-1185">Reference proteome</keyword>
<proteinExistence type="predicted"/>
<comment type="caution">
    <text evidence="1">The sequence shown here is derived from an EMBL/GenBank/DDBJ whole genome shotgun (WGS) entry which is preliminary data.</text>
</comment>
<organism evidence="1 2">
    <name type="scientific">Xaviernesmea rhizosphaerae</name>
    <dbReference type="NCBI Taxonomy" id="1672749"/>
    <lineage>
        <taxon>Bacteria</taxon>
        <taxon>Pseudomonadati</taxon>
        <taxon>Pseudomonadota</taxon>
        <taxon>Alphaproteobacteria</taxon>
        <taxon>Hyphomicrobiales</taxon>
        <taxon>Rhizobiaceae</taxon>
        <taxon>Rhizobium/Agrobacterium group</taxon>
        <taxon>Xaviernesmea</taxon>
    </lineage>
</organism>
<gene>
    <name evidence="1" type="ORF">BTR14_03105</name>
</gene>
<dbReference type="EMBL" id="MSPX01000002">
    <property type="protein sequence ID" value="OQP87573.1"/>
    <property type="molecule type" value="Genomic_DNA"/>
</dbReference>
<protein>
    <submittedName>
        <fullName evidence="1">Uncharacterized protein</fullName>
    </submittedName>
</protein>
<evidence type="ECO:0000313" key="1">
    <source>
        <dbReference type="EMBL" id="OQP87573.1"/>
    </source>
</evidence>
<dbReference type="Proteomes" id="UP000192652">
    <property type="component" value="Unassembled WGS sequence"/>
</dbReference>